<dbReference type="Gene3D" id="3.30.9.10">
    <property type="entry name" value="D-Amino Acid Oxidase, subunit A, domain 2"/>
    <property type="match status" value="1"/>
</dbReference>
<accession>A0A6N9HKN1</accession>
<dbReference type="GO" id="GO:0016491">
    <property type="term" value="F:oxidoreductase activity"/>
    <property type="evidence" value="ECO:0007669"/>
    <property type="project" value="UniProtKB-KW"/>
</dbReference>
<feature type="domain" description="FAD dependent oxidoreductase" evidence="2">
    <location>
        <begin position="27"/>
        <end position="388"/>
    </location>
</feature>
<organism evidence="3 4">
    <name type="scientific">Pseudoduganella guangdongensis</name>
    <dbReference type="NCBI Taxonomy" id="2692179"/>
    <lineage>
        <taxon>Bacteria</taxon>
        <taxon>Pseudomonadati</taxon>
        <taxon>Pseudomonadota</taxon>
        <taxon>Betaproteobacteria</taxon>
        <taxon>Burkholderiales</taxon>
        <taxon>Oxalobacteraceae</taxon>
        <taxon>Telluria group</taxon>
        <taxon>Pseudoduganella</taxon>
    </lineage>
</organism>
<dbReference type="GO" id="GO:0005737">
    <property type="term" value="C:cytoplasm"/>
    <property type="evidence" value="ECO:0007669"/>
    <property type="project" value="TreeGrafter"/>
</dbReference>
<dbReference type="PANTHER" id="PTHR13847:SF281">
    <property type="entry name" value="FAD DEPENDENT OXIDOREDUCTASE DOMAIN-CONTAINING PROTEIN"/>
    <property type="match status" value="1"/>
</dbReference>
<gene>
    <name evidence="3" type="ORF">GTP41_17435</name>
</gene>
<protein>
    <submittedName>
        <fullName evidence="3">FAD-dependent oxidoreductase</fullName>
    </submittedName>
</protein>
<dbReference type="PANTHER" id="PTHR13847">
    <property type="entry name" value="SARCOSINE DEHYDROGENASE-RELATED"/>
    <property type="match status" value="1"/>
</dbReference>
<comment type="caution">
    <text evidence="3">The sequence shown here is derived from an EMBL/GenBank/DDBJ whole genome shotgun (WGS) entry which is preliminary data.</text>
</comment>
<evidence type="ECO:0000259" key="2">
    <source>
        <dbReference type="Pfam" id="PF01266"/>
    </source>
</evidence>
<dbReference type="Pfam" id="PF01266">
    <property type="entry name" value="DAO"/>
    <property type="match status" value="1"/>
</dbReference>
<evidence type="ECO:0000256" key="1">
    <source>
        <dbReference type="ARBA" id="ARBA00023002"/>
    </source>
</evidence>
<reference evidence="3 4" key="1">
    <citation type="submission" date="2019-12" db="EMBL/GenBank/DDBJ databases">
        <title>Novel species isolated from a subtropical stream in China.</title>
        <authorList>
            <person name="Lu H."/>
        </authorList>
    </citation>
    <scope>NUCLEOTIDE SEQUENCE [LARGE SCALE GENOMIC DNA]</scope>
    <source>
        <strain evidence="3 4">DS3</strain>
    </source>
</reference>
<name>A0A6N9HKN1_9BURK</name>
<evidence type="ECO:0000313" key="3">
    <source>
        <dbReference type="EMBL" id="MYN03879.1"/>
    </source>
</evidence>
<dbReference type="AlphaFoldDB" id="A0A6N9HKN1"/>
<dbReference type="InterPro" id="IPR036188">
    <property type="entry name" value="FAD/NAD-bd_sf"/>
</dbReference>
<dbReference type="InterPro" id="IPR006076">
    <property type="entry name" value="FAD-dep_OxRdtase"/>
</dbReference>
<dbReference type="Gene3D" id="3.50.50.60">
    <property type="entry name" value="FAD/NAD(P)-binding domain"/>
    <property type="match status" value="1"/>
</dbReference>
<sequence length="449" mass="49087">MNGAESYYRATAPGESYAALAGRQHARICVIGAGFAGLATAMSLMEHGERDVVLLEAERIGHGASGRNGGFVFGGYSLDEQALLATVGAEQGRRLYQLTLGAVDQIRRRIERYGIDCDATHGGIYLANWFDDARVLDQRQRFMREQLGVEWQRVSPADFAERARSERYFGALYEENAFHFHPLKYAQGLARALREGGVRVHEGSRVSAIAAQPRQPDTTGGRASPGWRVSTAGGEVLCDEVVVCCGGYIERLYPALAGAILPIATYVMVTEPLGQRMPQALATDAAVYDTRFAFDYYRPLQDSRMLWGGRISIRSRSAQDVARLLYADMLKVYPQLAGTRVDYAWSGLMSYGRHKMPQLGRLPNGVWYGMGFGGHGVGPTSLAGDVLSAALMGELSKVEQFAAWGLPTTGGAAGLLAAQLTYWYYELRDWMRGQGRSPRPQAGGSEMAN</sequence>
<dbReference type="RefSeq" id="WP_161026847.1">
    <property type="nucleotide sequence ID" value="NZ_WWCJ01000012.1"/>
</dbReference>
<keyword evidence="1" id="KW-0560">Oxidoreductase</keyword>
<proteinExistence type="predicted"/>
<evidence type="ECO:0000313" key="4">
    <source>
        <dbReference type="Proteomes" id="UP000448575"/>
    </source>
</evidence>
<dbReference type="SUPFAM" id="SSF51905">
    <property type="entry name" value="FAD/NAD(P)-binding domain"/>
    <property type="match status" value="1"/>
</dbReference>
<dbReference type="Proteomes" id="UP000448575">
    <property type="component" value="Unassembled WGS sequence"/>
</dbReference>
<keyword evidence="4" id="KW-1185">Reference proteome</keyword>
<dbReference type="EMBL" id="WWCJ01000012">
    <property type="protein sequence ID" value="MYN03879.1"/>
    <property type="molecule type" value="Genomic_DNA"/>
</dbReference>